<proteinExistence type="predicted"/>
<accession>A0A8R1IR58</accession>
<dbReference type="Proteomes" id="UP000005237">
    <property type="component" value="Unassembled WGS sequence"/>
</dbReference>
<evidence type="ECO:0000313" key="1">
    <source>
        <dbReference type="EnsemblMetazoa" id="CJA41548.1"/>
    </source>
</evidence>
<dbReference type="AlphaFoldDB" id="A0A8R1IR58"/>
<organism evidence="1 2">
    <name type="scientific">Caenorhabditis japonica</name>
    <dbReference type="NCBI Taxonomy" id="281687"/>
    <lineage>
        <taxon>Eukaryota</taxon>
        <taxon>Metazoa</taxon>
        <taxon>Ecdysozoa</taxon>
        <taxon>Nematoda</taxon>
        <taxon>Chromadorea</taxon>
        <taxon>Rhabditida</taxon>
        <taxon>Rhabditina</taxon>
        <taxon>Rhabditomorpha</taxon>
        <taxon>Rhabditoidea</taxon>
        <taxon>Rhabditidae</taxon>
        <taxon>Peloderinae</taxon>
        <taxon>Caenorhabditis</taxon>
    </lineage>
</organism>
<protein>
    <submittedName>
        <fullName evidence="1">Uncharacterized protein</fullName>
    </submittedName>
</protein>
<reference evidence="1" key="2">
    <citation type="submission" date="2022-06" db="UniProtKB">
        <authorList>
            <consortium name="EnsemblMetazoa"/>
        </authorList>
    </citation>
    <scope>IDENTIFICATION</scope>
    <source>
        <strain evidence="1">DF5081</strain>
    </source>
</reference>
<name>A0A8R1IR58_CAEJA</name>
<evidence type="ECO:0000313" key="2">
    <source>
        <dbReference type="Proteomes" id="UP000005237"/>
    </source>
</evidence>
<dbReference type="EnsemblMetazoa" id="CJA41548.1">
    <property type="protein sequence ID" value="CJA41548.1"/>
    <property type="gene ID" value="WBGene00217396"/>
</dbReference>
<sequence>MQCAHKINIIYPANERFPLMDSSTFHSCIPSNRKCNGLNGIKNIENMKKSGFFLLVGDTLTSHSFFFYAISHGDKAYHKITVYQ</sequence>
<reference evidence="2" key="1">
    <citation type="submission" date="2010-08" db="EMBL/GenBank/DDBJ databases">
        <authorList>
            <consortium name="Caenorhabditis japonica Sequencing Consortium"/>
            <person name="Wilson R.K."/>
        </authorList>
    </citation>
    <scope>NUCLEOTIDE SEQUENCE [LARGE SCALE GENOMIC DNA]</scope>
    <source>
        <strain evidence="2">DF5081</strain>
    </source>
</reference>
<keyword evidence="2" id="KW-1185">Reference proteome</keyword>